<keyword evidence="9" id="KW-1185">Reference proteome</keyword>
<proteinExistence type="predicted"/>
<organism evidence="7 9">
    <name type="scientific">Devosia limi DSM 17137</name>
    <dbReference type="NCBI Taxonomy" id="1121477"/>
    <lineage>
        <taxon>Bacteria</taxon>
        <taxon>Pseudomonadati</taxon>
        <taxon>Pseudomonadota</taxon>
        <taxon>Alphaproteobacteria</taxon>
        <taxon>Hyphomicrobiales</taxon>
        <taxon>Devosiaceae</taxon>
        <taxon>Devosia</taxon>
    </lineage>
</organism>
<dbReference type="PANTHER" id="PTHR32322:SF9">
    <property type="entry name" value="AMINO-ACID METABOLITE EFFLUX PUMP-RELATED"/>
    <property type="match status" value="1"/>
</dbReference>
<feature type="transmembrane region" description="Helical" evidence="5">
    <location>
        <begin position="7"/>
        <end position="27"/>
    </location>
</feature>
<dbReference type="AlphaFoldDB" id="A0A0F5LL04"/>
<dbReference type="EMBL" id="LAJF01000091">
    <property type="protein sequence ID" value="KKB82864.1"/>
    <property type="molecule type" value="Genomic_DNA"/>
</dbReference>
<keyword evidence="2 5" id="KW-0812">Transmembrane</keyword>
<keyword evidence="4 5" id="KW-0472">Membrane</keyword>
<dbReference type="OrthoDB" id="9810556at2"/>
<dbReference type="PATRIC" id="fig|1121477.3.peg.4177"/>
<protein>
    <submittedName>
        <fullName evidence="8">Permease of the drug/metabolite transporter (DMT) superfamily</fullName>
    </submittedName>
</protein>
<feature type="domain" description="EamA" evidence="6">
    <location>
        <begin position="152"/>
        <end position="284"/>
    </location>
</feature>
<feature type="transmembrane region" description="Helical" evidence="5">
    <location>
        <begin position="33"/>
        <end position="52"/>
    </location>
</feature>
<dbReference type="GO" id="GO:0016020">
    <property type="term" value="C:membrane"/>
    <property type="evidence" value="ECO:0007669"/>
    <property type="project" value="UniProtKB-SubCell"/>
</dbReference>
<feature type="transmembrane region" description="Helical" evidence="5">
    <location>
        <begin position="64"/>
        <end position="86"/>
    </location>
</feature>
<dbReference type="PANTHER" id="PTHR32322">
    <property type="entry name" value="INNER MEMBRANE TRANSPORTER"/>
    <property type="match status" value="1"/>
</dbReference>
<evidence type="ECO:0000313" key="10">
    <source>
        <dbReference type="Proteomes" id="UP000184533"/>
    </source>
</evidence>
<feature type="transmembrane region" description="Helical" evidence="5">
    <location>
        <begin position="243"/>
        <end position="261"/>
    </location>
</feature>
<dbReference type="InterPro" id="IPR037185">
    <property type="entry name" value="EmrE-like"/>
</dbReference>
<evidence type="ECO:0000256" key="3">
    <source>
        <dbReference type="ARBA" id="ARBA00022989"/>
    </source>
</evidence>
<dbReference type="InterPro" id="IPR000620">
    <property type="entry name" value="EamA_dom"/>
</dbReference>
<dbReference type="InterPro" id="IPR050638">
    <property type="entry name" value="AA-Vitamin_Transporters"/>
</dbReference>
<evidence type="ECO:0000313" key="7">
    <source>
        <dbReference type="EMBL" id="KKB82864.1"/>
    </source>
</evidence>
<dbReference type="SUPFAM" id="SSF103481">
    <property type="entry name" value="Multidrug resistance efflux transporter EmrE"/>
    <property type="match status" value="2"/>
</dbReference>
<dbReference type="Proteomes" id="UP000033608">
    <property type="component" value="Unassembled WGS sequence"/>
</dbReference>
<feature type="transmembrane region" description="Helical" evidence="5">
    <location>
        <begin position="213"/>
        <end position="231"/>
    </location>
</feature>
<evidence type="ECO:0000259" key="6">
    <source>
        <dbReference type="Pfam" id="PF00892"/>
    </source>
</evidence>
<dbReference type="EMBL" id="FQVC01000008">
    <property type="protein sequence ID" value="SHF49687.1"/>
    <property type="molecule type" value="Genomic_DNA"/>
</dbReference>
<feature type="transmembrane region" description="Helical" evidence="5">
    <location>
        <begin position="182"/>
        <end position="201"/>
    </location>
</feature>
<feature type="domain" description="EamA" evidence="6">
    <location>
        <begin position="7"/>
        <end position="137"/>
    </location>
</feature>
<comment type="subcellular location">
    <subcellularLocation>
        <location evidence="1">Membrane</location>
        <topology evidence="1">Multi-pass membrane protein</topology>
    </subcellularLocation>
</comment>
<evidence type="ECO:0000256" key="2">
    <source>
        <dbReference type="ARBA" id="ARBA00022692"/>
    </source>
</evidence>
<feature type="transmembrane region" description="Helical" evidence="5">
    <location>
        <begin position="267"/>
        <end position="284"/>
    </location>
</feature>
<gene>
    <name evidence="8" type="ORF">SAMN02745223_02809</name>
    <name evidence="7" type="ORF">VW29_15025</name>
</gene>
<dbReference type="RefSeq" id="WP_046136077.1">
    <property type="nucleotide sequence ID" value="NZ_FQVC01000008.1"/>
</dbReference>
<reference evidence="7 9" key="1">
    <citation type="submission" date="2015-03" db="EMBL/GenBank/DDBJ databases">
        <authorList>
            <person name="Hassan Y.I."/>
            <person name="Lepp D."/>
            <person name="Zhou T."/>
        </authorList>
    </citation>
    <scope>NUCLEOTIDE SEQUENCE [LARGE SCALE GENOMIC DNA]</scope>
    <source>
        <strain evidence="7 9">DSM 17137</strain>
    </source>
</reference>
<name>A0A0F5LL04_9HYPH</name>
<sequence length="297" mass="31607">MALRDWLLILFVGSIWGCSFLFNAVLIRELGPIWVAAGRVSMAAVVSWIFFFGMKKTLPRDPMLYIKLGLLGIFSYAIPFTLFPLGQAHIPSGLTAIINALTPIMTVIVSHFWPGGEKARFNKGLGVLAGFVGAALLASPALSAGNGNGQLWAIGVCLLATILYAITLNVARNFRAIDPTTIATIALTGAAVASLPMAFVVEGVPHVTRVETWAAWLALAVVSTALTFQIMYRMLPRVGATNFASNTFVSPVVAIILGVTLLGETILPVHIIGMLVVFLGLLLIDGRILRIGRPAAA</sequence>
<evidence type="ECO:0000256" key="5">
    <source>
        <dbReference type="SAM" id="Phobius"/>
    </source>
</evidence>
<feature type="transmembrane region" description="Helical" evidence="5">
    <location>
        <begin position="151"/>
        <end position="170"/>
    </location>
</feature>
<evidence type="ECO:0000313" key="9">
    <source>
        <dbReference type="Proteomes" id="UP000033608"/>
    </source>
</evidence>
<evidence type="ECO:0000313" key="8">
    <source>
        <dbReference type="EMBL" id="SHF49687.1"/>
    </source>
</evidence>
<accession>A0A0F5LL04</accession>
<feature type="transmembrane region" description="Helical" evidence="5">
    <location>
        <begin position="125"/>
        <end position="145"/>
    </location>
</feature>
<reference evidence="8 10" key="2">
    <citation type="submission" date="2016-11" db="EMBL/GenBank/DDBJ databases">
        <authorList>
            <person name="Jaros S."/>
            <person name="Januszkiewicz K."/>
            <person name="Wedrychowicz H."/>
        </authorList>
    </citation>
    <scope>NUCLEOTIDE SEQUENCE [LARGE SCALE GENOMIC DNA]</scope>
    <source>
        <strain evidence="8 10">DSM 17137</strain>
    </source>
</reference>
<evidence type="ECO:0000256" key="4">
    <source>
        <dbReference type="ARBA" id="ARBA00023136"/>
    </source>
</evidence>
<dbReference type="Pfam" id="PF00892">
    <property type="entry name" value="EamA"/>
    <property type="match status" value="2"/>
</dbReference>
<keyword evidence="3 5" id="KW-1133">Transmembrane helix</keyword>
<dbReference type="STRING" id="1121477.SAMN02745223_02809"/>
<evidence type="ECO:0000256" key="1">
    <source>
        <dbReference type="ARBA" id="ARBA00004141"/>
    </source>
</evidence>
<feature type="transmembrane region" description="Helical" evidence="5">
    <location>
        <begin position="92"/>
        <end position="113"/>
    </location>
</feature>
<dbReference type="Proteomes" id="UP000184533">
    <property type="component" value="Unassembled WGS sequence"/>
</dbReference>